<dbReference type="HOGENOM" id="CLU_028311_1_1_2"/>
<dbReference type="KEGG" id="pyr:P186_0050"/>
<organism evidence="8 9">
    <name type="scientific">Pyrobaculum ferrireducens</name>
    <dbReference type="NCBI Taxonomy" id="1104324"/>
    <lineage>
        <taxon>Archaea</taxon>
        <taxon>Thermoproteota</taxon>
        <taxon>Thermoprotei</taxon>
        <taxon>Thermoproteales</taxon>
        <taxon>Thermoproteaceae</taxon>
        <taxon>Pyrobaculum</taxon>
    </lineage>
</organism>
<dbReference type="InterPro" id="IPR027238">
    <property type="entry name" value="RuvB-like"/>
</dbReference>
<protein>
    <recommendedName>
        <fullName evidence="2">DNA helicase</fullName>
        <ecNumber evidence="2">3.6.4.12</ecNumber>
    </recommendedName>
</protein>
<dbReference type="Pfam" id="PF06068">
    <property type="entry name" value="TIP49"/>
    <property type="match status" value="1"/>
</dbReference>
<dbReference type="InterPro" id="IPR003593">
    <property type="entry name" value="AAA+_ATPase"/>
</dbReference>
<dbReference type="InterPro" id="IPR042487">
    <property type="entry name" value="RuvBL1/2_DNA/RNA_bd_dom"/>
</dbReference>
<feature type="domain" description="AAA+ ATPase" evidence="7">
    <location>
        <begin position="66"/>
        <end position="364"/>
    </location>
</feature>
<dbReference type="EMBL" id="CP003098">
    <property type="protein sequence ID" value="AET31519.1"/>
    <property type="molecule type" value="Genomic_DNA"/>
</dbReference>
<dbReference type="GO" id="GO:0016787">
    <property type="term" value="F:hydrolase activity"/>
    <property type="evidence" value="ECO:0007669"/>
    <property type="project" value="UniProtKB-KW"/>
</dbReference>
<keyword evidence="3" id="KW-0547">Nucleotide-binding</keyword>
<keyword evidence="4" id="KW-0378">Hydrolase</keyword>
<dbReference type="BioCyc" id="PSP1104324:GJSN-49-MONOMER"/>
<dbReference type="InterPro" id="IPR027417">
    <property type="entry name" value="P-loop_NTPase"/>
</dbReference>
<dbReference type="Gene3D" id="1.10.8.60">
    <property type="match status" value="1"/>
</dbReference>
<proteinExistence type="inferred from homology"/>
<evidence type="ECO:0000256" key="3">
    <source>
        <dbReference type="ARBA" id="ARBA00022741"/>
    </source>
</evidence>
<dbReference type="InterPro" id="IPR012340">
    <property type="entry name" value="NA-bd_OB-fold"/>
</dbReference>
<evidence type="ECO:0000256" key="5">
    <source>
        <dbReference type="ARBA" id="ARBA00022806"/>
    </source>
</evidence>
<dbReference type="SMART" id="SM00382">
    <property type="entry name" value="AAA"/>
    <property type="match status" value="1"/>
</dbReference>
<reference evidence="8 9" key="1">
    <citation type="journal article" date="2012" name="J. Bacteriol.">
        <title>Complete genome sequence of strain 1860, a crenarchaeon of the genus pyrobaculum able to grow with various electron acceptors.</title>
        <authorList>
            <person name="Mardanov A.V."/>
            <person name="Gumerov V.M."/>
            <person name="Slobodkina G.B."/>
            <person name="Beletsky A.V."/>
            <person name="Bonch-Osmolovskaya E.A."/>
            <person name="Ravin N.V."/>
            <person name="Skryabin K.G."/>
        </authorList>
    </citation>
    <scope>NUCLEOTIDE SEQUENCE [LARGE SCALE GENOMIC DNA]</scope>
    <source>
        <strain evidence="8 9">1860</strain>
    </source>
</reference>
<dbReference type="Gene3D" id="3.40.50.300">
    <property type="entry name" value="P-loop containing nucleotide triphosphate hydrolases"/>
    <property type="match status" value="1"/>
</dbReference>
<evidence type="ECO:0000256" key="4">
    <source>
        <dbReference type="ARBA" id="ARBA00022801"/>
    </source>
</evidence>
<evidence type="ECO:0000256" key="2">
    <source>
        <dbReference type="ARBA" id="ARBA00012551"/>
    </source>
</evidence>
<dbReference type="Proteomes" id="UP000005867">
    <property type="component" value="Chromosome"/>
</dbReference>
<dbReference type="GO" id="GO:0005524">
    <property type="term" value="F:ATP binding"/>
    <property type="evidence" value="ECO:0007669"/>
    <property type="project" value="UniProtKB-KW"/>
</dbReference>
<evidence type="ECO:0000259" key="7">
    <source>
        <dbReference type="SMART" id="SM00382"/>
    </source>
</evidence>
<gene>
    <name evidence="8" type="ORF">P186_0050</name>
</gene>
<evidence type="ECO:0000313" key="9">
    <source>
        <dbReference type="Proteomes" id="UP000005867"/>
    </source>
</evidence>
<dbReference type="CDD" id="cd00009">
    <property type="entry name" value="AAA"/>
    <property type="match status" value="1"/>
</dbReference>
<keyword evidence="9" id="KW-1185">Reference proteome</keyword>
<dbReference type="EC" id="3.6.4.12" evidence="2"/>
<dbReference type="PANTHER" id="PTHR11093">
    <property type="entry name" value="RUVB-RELATED REPTIN AND PONTIN"/>
    <property type="match status" value="1"/>
</dbReference>
<comment type="similarity">
    <text evidence="1">Belongs to the RuvB family.</text>
</comment>
<evidence type="ECO:0000256" key="6">
    <source>
        <dbReference type="ARBA" id="ARBA00022840"/>
    </source>
</evidence>
<dbReference type="GO" id="GO:0003678">
    <property type="term" value="F:DNA helicase activity"/>
    <property type="evidence" value="ECO:0007669"/>
    <property type="project" value="UniProtKB-EC"/>
</dbReference>
<sequence length="455" mass="51186">MEGVMSSVKIEEVRTQFERFAAHSHIKGLGVREGKVEFVGDGFVGQTEAREAAYIVVKMIKEGKFAGKGVLIVGPPGTGKTALALGIARELGSETPFVALSGGEIYSLEVKKSEFLMRALRRAIGIKVREWRKVYEGEVRSLEFRYGRHPYNPYIQRVLGATIKLRTRDEEKTLRIPAEIAQQLIELGVEEGDVIMIDEETGAVSVVGRGEGGEQYDIAVRKRAELPKGPVYKEKEIVRFFTLHDVDMSLARQRGLISAMIFGFAEEVKEIPDEVRRQSDEIVKKTVEEGKAELVPGVLFIDDAHLLDIESFSFLMRAMETEFAPIIIMATNRGIAKIRGTDVESPHGIPQDMLDRLVIIRTRPYTADEVREIITIKAREQNVPLGRDALELLTAIGAEHSLRYALQLLTPAYIIAKERGRSTVTREEVEYVKRHFVSVKESVEYVKSLEEKFLR</sequence>
<dbReference type="AlphaFoldDB" id="G7VDT7"/>
<dbReference type="SUPFAM" id="SSF50249">
    <property type="entry name" value="Nucleic acid-binding proteins"/>
    <property type="match status" value="1"/>
</dbReference>
<name>G7VDT7_9CREN</name>
<dbReference type="FunFam" id="2.40.50.360:FF:000001">
    <property type="entry name" value="RuvB-like helicase"/>
    <property type="match status" value="1"/>
</dbReference>
<dbReference type="Gene3D" id="2.40.50.360">
    <property type="entry name" value="RuvB-like helicase, domain II"/>
    <property type="match status" value="1"/>
</dbReference>
<dbReference type="InterPro" id="IPR041048">
    <property type="entry name" value="RuvB-like_C"/>
</dbReference>
<keyword evidence="5" id="KW-0347">Helicase</keyword>
<dbReference type="STRING" id="1104324.P186_0050"/>
<dbReference type="Pfam" id="PF17856">
    <property type="entry name" value="TIP49_C"/>
    <property type="match status" value="1"/>
</dbReference>
<dbReference type="eggNOG" id="arCOG04081">
    <property type="taxonomic scope" value="Archaea"/>
</dbReference>
<dbReference type="InterPro" id="IPR010339">
    <property type="entry name" value="TIP49_P-loop"/>
</dbReference>
<evidence type="ECO:0000256" key="1">
    <source>
        <dbReference type="ARBA" id="ARBA00007519"/>
    </source>
</evidence>
<evidence type="ECO:0000313" key="8">
    <source>
        <dbReference type="EMBL" id="AET31519.1"/>
    </source>
</evidence>
<keyword evidence="6" id="KW-0067">ATP-binding</keyword>
<accession>G7VDT7</accession>
<dbReference type="SUPFAM" id="SSF52540">
    <property type="entry name" value="P-loop containing nucleoside triphosphate hydrolases"/>
    <property type="match status" value="1"/>
</dbReference>
<dbReference type="FunFam" id="1.10.8.60:FF:000010">
    <property type="entry name" value="RuvB-like helicase"/>
    <property type="match status" value="1"/>
</dbReference>